<comment type="caution">
    <text evidence="1">The sequence shown here is derived from an EMBL/GenBank/DDBJ whole genome shotgun (WGS) entry which is preliminary data.</text>
</comment>
<organism evidence="1 2">
    <name type="scientific">Phormidesmis priestleyi Ana</name>
    <dbReference type="NCBI Taxonomy" id="1666911"/>
    <lineage>
        <taxon>Bacteria</taxon>
        <taxon>Bacillati</taxon>
        <taxon>Cyanobacteriota</taxon>
        <taxon>Cyanophyceae</taxon>
        <taxon>Leptolyngbyales</taxon>
        <taxon>Leptolyngbyaceae</taxon>
        <taxon>Phormidesmis</taxon>
    </lineage>
</organism>
<dbReference type="STRING" id="1666911.HLUCCA11_12015"/>
<reference evidence="1 2" key="1">
    <citation type="submission" date="2015-09" db="EMBL/GenBank/DDBJ databases">
        <title>Identification and resolution of microdiversity through metagenomic sequencing of parallel consortia.</title>
        <authorList>
            <person name="Nelson W.C."/>
            <person name="Romine M.F."/>
            <person name="Lindemann S.R."/>
        </authorList>
    </citation>
    <scope>NUCLEOTIDE SEQUENCE [LARGE SCALE GENOMIC DNA]</scope>
    <source>
        <strain evidence="1">Ana</strain>
    </source>
</reference>
<dbReference type="Proteomes" id="UP000050465">
    <property type="component" value="Unassembled WGS sequence"/>
</dbReference>
<dbReference type="PATRIC" id="fig|1666911.3.peg.4474"/>
<evidence type="ECO:0000313" key="1">
    <source>
        <dbReference type="EMBL" id="KPQ35138.1"/>
    </source>
</evidence>
<gene>
    <name evidence="1" type="ORF">HLUCCA11_12015</name>
</gene>
<accession>A0A0N8KMZ8</accession>
<sequence length="239" mass="27307">MPAALEPSTLDLLKRFNRAFPQFYEQFVGSDIQLQNLRLAYQLFRTQKAVIELTDEGDRTAIHFAYRNQSFLLSDIFGVLAAYGLTIHSLSLYGQIYPPMLVFAKLVVSRSGKELTPKTADNVRRAVREALAGRFEVEDMLNVEFNLDAGLEQVETEFYVDPVFHLPALLIEADNQPGLFYKVMYTIWQEDLLVVNANLLVWRGRTRLILYLLGPNEGVIPEYLGQKIAEGVRYRLLGK</sequence>
<proteinExistence type="predicted"/>
<dbReference type="EMBL" id="LJZR01000014">
    <property type="protein sequence ID" value="KPQ35138.1"/>
    <property type="molecule type" value="Genomic_DNA"/>
</dbReference>
<protein>
    <submittedName>
        <fullName evidence="1">ACT domain</fullName>
    </submittedName>
</protein>
<evidence type="ECO:0000313" key="2">
    <source>
        <dbReference type="Proteomes" id="UP000050465"/>
    </source>
</evidence>
<name>A0A0N8KMZ8_9CYAN</name>
<dbReference type="AlphaFoldDB" id="A0A0N8KMZ8"/>